<feature type="domain" description="Type II/III secretion system secretin-like" evidence="5">
    <location>
        <begin position="392"/>
        <end position="529"/>
    </location>
</feature>
<keyword evidence="7" id="KW-0614">Plasmid</keyword>
<dbReference type="InterPro" id="IPR004846">
    <property type="entry name" value="T2SS/T3SS_dom"/>
</dbReference>
<evidence type="ECO:0000259" key="6">
    <source>
        <dbReference type="Pfam" id="PF07655"/>
    </source>
</evidence>
<gene>
    <name evidence="7" type="ORF">E0W60_35610</name>
</gene>
<accession>A0A4P7LNC2</accession>
<dbReference type="RefSeq" id="WP_135707500.1">
    <property type="nucleotide sequence ID" value="NZ_CP038639.1"/>
</dbReference>
<dbReference type="GO" id="GO:0009297">
    <property type="term" value="P:pilus assembly"/>
    <property type="evidence" value="ECO:0007669"/>
    <property type="project" value="InterPro"/>
</dbReference>
<dbReference type="InterPro" id="IPR050810">
    <property type="entry name" value="Bact_Secretion_Sys_Channel"/>
</dbReference>
<dbReference type="PANTHER" id="PTHR30332:SF24">
    <property type="entry name" value="SECRETIN GSPD-RELATED"/>
    <property type="match status" value="1"/>
</dbReference>
<evidence type="ECO:0000256" key="1">
    <source>
        <dbReference type="ARBA" id="ARBA00004370"/>
    </source>
</evidence>
<sequence length="559" mass="57754">MMQLKRNTARYTAATVAAATLLSGCGVMETRNLQNAIGSEAHAAYADAPRSRPVFRVHEGAWLMGEKIRASKPQPDIYNKHVVFRGTLGSLTEAASWIAQSVGVRAAVDASAVASAASAVSAVSGTAPTQPGAAARPTGPIPMGGTPRVDLGTSLAGTSASGAGMAMTVPLTLRYEGNFKGFLDAVEAHFGVWSRYNDGTVSFFRTETRTFMLPSLADSSSMNGSITTSDSSSGGTAGSNGGGSGGSGAGRSGQSMTMSTEMKPWETLQATAKAVAGASAEVVVDKNLGTLTVTGDPVQCDRIEQFVKSLVAMYGKQVAIDVQVYEVRVTREDNFGLNLSLAYQSSSGKPDVSFSSVSTPTISGSATPMNLGATIMSGPFAGSKAVVQALSTLGNVSQVVSRSGVTQNGKVLALQTATLQDYVSQSQTTLAANVGSTSSIQTGTVTYGFTSNFLPKVVDGRILMNFDMTLSDLLPLQRFNSGGDANKTSVQLRTMPTNRFTQSITLKPGESLVLTGLRNQKASSTNNGVGEPWMAALGGGVGALRGDTVIAIMISARLL</sequence>
<evidence type="ECO:0000256" key="2">
    <source>
        <dbReference type="ARBA" id="ARBA00022729"/>
    </source>
</evidence>
<name>A0A4P7LNC2_9BURK</name>
<dbReference type="AlphaFoldDB" id="A0A4P7LNC2"/>
<protein>
    <submittedName>
        <fullName evidence="7">Pilus assembly protein PilN</fullName>
    </submittedName>
</protein>
<dbReference type="InterPro" id="IPR011514">
    <property type="entry name" value="Secretin_N_2"/>
</dbReference>
<feature type="compositionally biased region" description="Low complexity" evidence="4">
    <location>
        <begin position="219"/>
        <end position="234"/>
    </location>
</feature>
<dbReference type="Proteomes" id="UP000295294">
    <property type="component" value="Plasmid unnamed4"/>
</dbReference>
<dbReference type="GO" id="GO:0019867">
    <property type="term" value="C:outer membrane"/>
    <property type="evidence" value="ECO:0007669"/>
    <property type="project" value="InterPro"/>
</dbReference>
<dbReference type="GO" id="GO:0009306">
    <property type="term" value="P:protein secretion"/>
    <property type="evidence" value="ECO:0007669"/>
    <property type="project" value="InterPro"/>
</dbReference>
<dbReference type="Pfam" id="PF07655">
    <property type="entry name" value="Secretin_N_2"/>
    <property type="match status" value="1"/>
</dbReference>
<geneLocation type="plasmid" evidence="7">
    <name>unnamed4</name>
</geneLocation>
<comment type="subcellular location">
    <subcellularLocation>
        <location evidence="1">Membrane</location>
    </subcellularLocation>
</comment>
<feature type="region of interest" description="Disordered" evidence="4">
    <location>
        <begin position="216"/>
        <end position="258"/>
    </location>
</feature>
<dbReference type="PROSITE" id="PS51257">
    <property type="entry name" value="PROKAR_LIPOPROTEIN"/>
    <property type="match status" value="1"/>
</dbReference>
<dbReference type="KEGG" id="cox:E0W60_35610"/>
<feature type="domain" description="Secretin N-terminal" evidence="6">
    <location>
        <begin position="211"/>
        <end position="280"/>
    </location>
</feature>
<evidence type="ECO:0000313" key="7">
    <source>
        <dbReference type="EMBL" id="QBY56339.1"/>
    </source>
</evidence>
<keyword evidence="3" id="KW-0472">Membrane</keyword>
<reference evidence="7 8" key="1">
    <citation type="submission" date="2019-03" db="EMBL/GenBank/DDBJ databases">
        <title>Efficiently degradation of phenoxyalkanoic acid herbicides by Cupriavidus oxalaticus strain X32.</title>
        <authorList>
            <person name="Sheng X."/>
        </authorList>
    </citation>
    <scope>NUCLEOTIDE SEQUENCE [LARGE SCALE GENOMIC DNA]</scope>
    <source>
        <strain evidence="7 8">X32</strain>
        <plasmid evidence="7 8">unnamed4</plasmid>
    </source>
</reference>
<dbReference type="PANTHER" id="PTHR30332">
    <property type="entry name" value="PROBABLE GENERAL SECRETION PATHWAY PROTEIN D"/>
    <property type="match status" value="1"/>
</dbReference>
<evidence type="ECO:0000256" key="4">
    <source>
        <dbReference type="SAM" id="MobiDB-lite"/>
    </source>
</evidence>
<dbReference type="OrthoDB" id="6638496at2"/>
<evidence type="ECO:0000259" key="5">
    <source>
        <dbReference type="Pfam" id="PF00263"/>
    </source>
</evidence>
<organism evidence="7 8">
    <name type="scientific">Cupriavidus oxalaticus</name>
    <dbReference type="NCBI Taxonomy" id="96344"/>
    <lineage>
        <taxon>Bacteria</taxon>
        <taxon>Pseudomonadati</taxon>
        <taxon>Pseudomonadota</taxon>
        <taxon>Betaproteobacteria</taxon>
        <taxon>Burkholderiales</taxon>
        <taxon>Burkholderiaceae</taxon>
        <taxon>Cupriavidus</taxon>
    </lineage>
</organism>
<keyword evidence="2" id="KW-0732">Signal</keyword>
<dbReference type="EMBL" id="CP038639">
    <property type="protein sequence ID" value="QBY56339.1"/>
    <property type="molecule type" value="Genomic_DNA"/>
</dbReference>
<evidence type="ECO:0000256" key="3">
    <source>
        <dbReference type="ARBA" id="ARBA00023136"/>
    </source>
</evidence>
<dbReference type="Pfam" id="PF00263">
    <property type="entry name" value="Secretin"/>
    <property type="match status" value="1"/>
</dbReference>
<feature type="compositionally biased region" description="Gly residues" evidence="4">
    <location>
        <begin position="235"/>
        <end position="251"/>
    </location>
</feature>
<evidence type="ECO:0000313" key="8">
    <source>
        <dbReference type="Proteomes" id="UP000295294"/>
    </source>
</evidence>
<proteinExistence type="predicted"/>